<accession>A0AC35F850</accession>
<evidence type="ECO:0000313" key="2">
    <source>
        <dbReference type="WBParaSite" id="PS1159_v2.g1478.t1"/>
    </source>
</evidence>
<reference evidence="2" key="1">
    <citation type="submission" date="2022-11" db="UniProtKB">
        <authorList>
            <consortium name="WormBaseParasite"/>
        </authorList>
    </citation>
    <scope>IDENTIFICATION</scope>
</reference>
<name>A0AC35F850_9BILA</name>
<protein>
    <submittedName>
        <fullName evidence="2">Uncharacterized protein</fullName>
    </submittedName>
</protein>
<organism evidence="1 2">
    <name type="scientific">Panagrolaimus sp. PS1159</name>
    <dbReference type="NCBI Taxonomy" id="55785"/>
    <lineage>
        <taxon>Eukaryota</taxon>
        <taxon>Metazoa</taxon>
        <taxon>Ecdysozoa</taxon>
        <taxon>Nematoda</taxon>
        <taxon>Chromadorea</taxon>
        <taxon>Rhabditida</taxon>
        <taxon>Tylenchina</taxon>
        <taxon>Panagrolaimomorpha</taxon>
        <taxon>Panagrolaimoidea</taxon>
        <taxon>Panagrolaimidae</taxon>
        <taxon>Panagrolaimus</taxon>
    </lineage>
</organism>
<evidence type="ECO:0000313" key="1">
    <source>
        <dbReference type="Proteomes" id="UP000887580"/>
    </source>
</evidence>
<dbReference type="Proteomes" id="UP000887580">
    <property type="component" value="Unplaced"/>
</dbReference>
<proteinExistence type="predicted"/>
<sequence>MILFFITRGRSRWVERVFLFVVLFSRMTLPVSKHKIALPKNCAFFSSSFLLWVSFFYLRYAFIRNFYSVVFFLRVCAFFFFLYILDILYCLGKKPLY</sequence>
<dbReference type="WBParaSite" id="PS1159_v2.g1478.t1">
    <property type="protein sequence ID" value="PS1159_v2.g1478.t1"/>
    <property type="gene ID" value="PS1159_v2.g1478"/>
</dbReference>